<organism evidence="6 7">
    <name type="scientific">Streptacidiphilus monticola</name>
    <dbReference type="NCBI Taxonomy" id="2161674"/>
    <lineage>
        <taxon>Bacteria</taxon>
        <taxon>Bacillati</taxon>
        <taxon>Actinomycetota</taxon>
        <taxon>Actinomycetes</taxon>
        <taxon>Kitasatosporales</taxon>
        <taxon>Streptomycetaceae</taxon>
        <taxon>Streptacidiphilus</taxon>
    </lineage>
</organism>
<dbReference type="CDD" id="cd01392">
    <property type="entry name" value="HTH_LacI"/>
    <property type="match status" value="1"/>
</dbReference>
<evidence type="ECO:0000256" key="2">
    <source>
        <dbReference type="ARBA" id="ARBA00023125"/>
    </source>
</evidence>
<evidence type="ECO:0000259" key="4">
    <source>
        <dbReference type="PROSITE" id="PS50932"/>
    </source>
</evidence>
<keyword evidence="7" id="KW-1185">Reference proteome</keyword>
<gene>
    <name evidence="6" type="ORF">ACFP3V_07670</name>
</gene>
<dbReference type="InterPro" id="IPR028082">
    <property type="entry name" value="Peripla_BP_I"/>
</dbReference>
<protein>
    <submittedName>
        <fullName evidence="6">LacI family DNA-binding transcriptional regulator</fullName>
    </submittedName>
</protein>
<dbReference type="InterPro" id="IPR010982">
    <property type="entry name" value="Lambda_DNA-bd_dom_sf"/>
</dbReference>
<dbReference type="InterPro" id="IPR001387">
    <property type="entry name" value="Cro/C1-type_HTH"/>
</dbReference>
<evidence type="ECO:0000256" key="1">
    <source>
        <dbReference type="ARBA" id="ARBA00023015"/>
    </source>
</evidence>
<dbReference type="PROSITE" id="PS50932">
    <property type="entry name" value="HTH_LACI_2"/>
    <property type="match status" value="1"/>
</dbReference>
<comment type="caution">
    <text evidence="6">The sequence shown here is derived from an EMBL/GenBank/DDBJ whole genome shotgun (WGS) entry which is preliminary data.</text>
</comment>
<dbReference type="PANTHER" id="PTHR30146">
    <property type="entry name" value="LACI-RELATED TRANSCRIPTIONAL REPRESSOR"/>
    <property type="match status" value="1"/>
</dbReference>
<dbReference type="SMART" id="SM00354">
    <property type="entry name" value="HTH_LACI"/>
    <property type="match status" value="1"/>
</dbReference>
<name>A0ABW1FX52_9ACTN</name>
<dbReference type="InterPro" id="IPR000843">
    <property type="entry name" value="HTH_LacI"/>
</dbReference>
<sequence>MPITIADVAAHAGVSKTTVSRVLNGKGELNAATIARVRRVIEELGYVPSAGAVGLARGRTQVVGMLVPSLTWPWIGEVLQGVVDTVETRGFGLLLFTCNQGEESLRRFGQQVSAKSFDGLLVVAPEGTLDYITELHHQGLPVVLIDDRGHQPRFPSVETTNRGGAADAARHLLATGATRPLVVTGPPRFGCVQERLDGFTETWAADGPSPVPPQDVVEGDFTFECGLRAVRQRLADGIPFDAVFAHNDLSALGALHALRQAGLRVPEDVAVVGFDDIPEAGHSDPELTTVHQPLREIGEAAAELLLAQLGGRPPESGAPVVIPTTLTVRGSTRAPD</sequence>
<dbReference type="EMBL" id="JBHSQJ010000023">
    <property type="protein sequence ID" value="MFC5907095.1"/>
    <property type="molecule type" value="Genomic_DNA"/>
</dbReference>
<accession>A0ABW1FX52</accession>
<dbReference type="PRINTS" id="PR00036">
    <property type="entry name" value="HTHLACI"/>
</dbReference>
<dbReference type="Pfam" id="PF13377">
    <property type="entry name" value="Peripla_BP_3"/>
    <property type="match status" value="1"/>
</dbReference>
<dbReference type="SUPFAM" id="SSF47413">
    <property type="entry name" value="lambda repressor-like DNA-binding domains"/>
    <property type="match status" value="1"/>
</dbReference>
<dbReference type="PROSITE" id="PS50943">
    <property type="entry name" value="HTH_CROC1"/>
    <property type="match status" value="1"/>
</dbReference>
<evidence type="ECO:0000313" key="7">
    <source>
        <dbReference type="Proteomes" id="UP001596174"/>
    </source>
</evidence>
<dbReference type="Pfam" id="PF00356">
    <property type="entry name" value="LacI"/>
    <property type="match status" value="1"/>
</dbReference>
<feature type="domain" description="HTH lacI-type" evidence="4">
    <location>
        <begin position="3"/>
        <end position="57"/>
    </location>
</feature>
<reference evidence="7" key="1">
    <citation type="journal article" date="2019" name="Int. J. Syst. Evol. Microbiol.">
        <title>The Global Catalogue of Microorganisms (GCM) 10K type strain sequencing project: providing services to taxonomists for standard genome sequencing and annotation.</title>
        <authorList>
            <consortium name="The Broad Institute Genomics Platform"/>
            <consortium name="The Broad Institute Genome Sequencing Center for Infectious Disease"/>
            <person name="Wu L."/>
            <person name="Ma J."/>
        </authorList>
    </citation>
    <scope>NUCLEOTIDE SEQUENCE [LARGE SCALE GENOMIC DNA]</scope>
    <source>
        <strain evidence="7">JCM 4816</strain>
    </source>
</reference>
<dbReference type="InterPro" id="IPR046335">
    <property type="entry name" value="LacI/GalR-like_sensor"/>
</dbReference>
<proteinExistence type="predicted"/>
<dbReference type="PANTHER" id="PTHR30146:SF153">
    <property type="entry name" value="LACTOSE OPERON REPRESSOR"/>
    <property type="match status" value="1"/>
</dbReference>
<keyword evidence="1" id="KW-0805">Transcription regulation</keyword>
<feature type="domain" description="HTH cro/C1-type" evidence="5">
    <location>
        <begin position="3"/>
        <end position="47"/>
    </location>
</feature>
<dbReference type="GO" id="GO:0003677">
    <property type="term" value="F:DNA binding"/>
    <property type="evidence" value="ECO:0007669"/>
    <property type="project" value="UniProtKB-KW"/>
</dbReference>
<evidence type="ECO:0000313" key="6">
    <source>
        <dbReference type="EMBL" id="MFC5907095.1"/>
    </source>
</evidence>
<keyword evidence="3" id="KW-0804">Transcription</keyword>
<dbReference type="CDD" id="cd06267">
    <property type="entry name" value="PBP1_LacI_sugar_binding-like"/>
    <property type="match status" value="1"/>
</dbReference>
<dbReference type="RefSeq" id="WP_380581156.1">
    <property type="nucleotide sequence ID" value="NZ_JBHSQJ010000023.1"/>
</dbReference>
<evidence type="ECO:0000259" key="5">
    <source>
        <dbReference type="PROSITE" id="PS50943"/>
    </source>
</evidence>
<dbReference type="PROSITE" id="PS00356">
    <property type="entry name" value="HTH_LACI_1"/>
    <property type="match status" value="1"/>
</dbReference>
<evidence type="ECO:0000256" key="3">
    <source>
        <dbReference type="ARBA" id="ARBA00023163"/>
    </source>
</evidence>
<keyword evidence="2 6" id="KW-0238">DNA-binding</keyword>
<dbReference type="Gene3D" id="1.10.260.40">
    <property type="entry name" value="lambda repressor-like DNA-binding domains"/>
    <property type="match status" value="1"/>
</dbReference>
<dbReference type="Gene3D" id="3.40.50.2300">
    <property type="match status" value="2"/>
</dbReference>
<dbReference type="SUPFAM" id="SSF53822">
    <property type="entry name" value="Periplasmic binding protein-like I"/>
    <property type="match status" value="1"/>
</dbReference>
<dbReference type="Proteomes" id="UP001596174">
    <property type="component" value="Unassembled WGS sequence"/>
</dbReference>